<sequence length="310" mass="33412">MDQVLGQASHNPVAAGGALPSALDRRARPQSGFRKALRSTLHYLSYHFVLNHEGTQRAKAAGFMLEVPPTVFHPRYFISSETFAHFIDGLDLRGKVVADIGTGSGILALAAARAGADFVLALDINPNAADAAVQNAEANGYGPNVKGLCSNLMDAIPARPIFDVIFSSPPKHAGKTRDLADAGWHSGPDNLNLRGLFQQARARLKPDGRMYLMISSDSDLDFFDREIAEAGFKAKLALEKSIYIESFLLYELTPQQAPTDADTSDAVRSEVHSDDAQPENEQPEEAAFLPPSAFSSEADTGPREANPSNH</sequence>
<reference evidence="5 6" key="1">
    <citation type="submission" date="2020-12" db="EMBL/GenBank/DDBJ databases">
        <title>Revised draft genomes of Rhodomicrobium vannielii ATCC 17100 and Rhodomicrobium udaipurense JA643.</title>
        <authorList>
            <person name="Conners E.M."/>
            <person name="Davenport E.J."/>
            <person name="Bose A."/>
        </authorList>
    </citation>
    <scope>NUCLEOTIDE SEQUENCE [LARGE SCALE GENOMIC DNA]</scope>
    <source>
        <strain evidence="5 6">JA643</strain>
    </source>
</reference>
<evidence type="ECO:0000313" key="5">
    <source>
        <dbReference type="EMBL" id="MBJ7544696.1"/>
    </source>
</evidence>
<dbReference type="InterPro" id="IPR029063">
    <property type="entry name" value="SAM-dependent_MTases_sf"/>
</dbReference>
<comment type="caution">
    <text evidence="5">The sequence shown here is derived from an EMBL/GenBank/DDBJ whole genome shotgun (WGS) entry which is preliminary data.</text>
</comment>
<dbReference type="GO" id="GO:0032259">
    <property type="term" value="P:methylation"/>
    <property type="evidence" value="ECO:0007669"/>
    <property type="project" value="UniProtKB-KW"/>
</dbReference>
<dbReference type="Proteomes" id="UP000623250">
    <property type="component" value="Unassembled WGS sequence"/>
</dbReference>
<dbReference type="AlphaFoldDB" id="A0A8I1GI69"/>
<dbReference type="PANTHER" id="PTHR45875:SF1">
    <property type="entry name" value="METHYLTRANSFERASE N6AMT1"/>
    <property type="match status" value="1"/>
</dbReference>
<accession>A0A8I1GI69</accession>
<proteinExistence type="predicted"/>
<dbReference type="EMBL" id="JAEMUK010000080">
    <property type="protein sequence ID" value="MBJ7544696.1"/>
    <property type="molecule type" value="Genomic_DNA"/>
</dbReference>
<keyword evidence="3" id="KW-0949">S-adenosyl-L-methionine</keyword>
<dbReference type="SUPFAM" id="SSF53335">
    <property type="entry name" value="S-adenosyl-L-methionine-dependent methyltransferases"/>
    <property type="match status" value="1"/>
</dbReference>
<dbReference type="CDD" id="cd02440">
    <property type="entry name" value="AdoMet_MTases"/>
    <property type="match status" value="1"/>
</dbReference>
<gene>
    <name evidence="5" type="ORF">JDN41_14170</name>
</gene>
<keyword evidence="6" id="KW-1185">Reference proteome</keyword>
<keyword evidence="5" id="KW-0687">Ribonucleoprotein</keyword>
<keyword evidence="2 5" id="KW-0808">Transferase</keyword>
<name>A0A8I1GI69_9HYPH</name>
<evidence type="ECO:0000256" key="1">
    <source>
        <dbReference type="ARBA" id="ARBA00022603"/>
    </source>
</evidence>
<evidence type="ECO:0000256" key="4">
    <source>
        <dbReference type="SAM" id="MobiDB-lite"/>
    </source>
</evidence>
<feature type="compositionally biased region" description="Basic and acidic residues" evidence="4">
    <location>
        <begin position="265"/>
        <end position="275"/>
    </location>
</feature>
<organism evidence="5 6">
    <name type="scientific">Rhodomicrobium udaipurense</name>
    <dbReference type="NCBI Taxonomy" id="1202716"/>
    <lineage>
        <taxon>Bacteria</taxon>
        <taxon>Pseudomonadati</taxon>
        <taxon>Pseudomonadota</taxon>
        <taxon>Alphaproteobacteria</taxon>
        <taxon>Hyphomicrobiales</taxon>
        <taxon>Hyphomicrobiaceae</taxon>
        <taxon>Rhodomicrobium</taxon>
    </lineage>
</organism>
<dbReference type="Gene3D" id="3.40.50.150">
    <property type="entry name" value="Vaccinia Virus protein VP39"/>
    <property type="match status" value="1"/>
</dbReference>
<dbReference type="InterPro" id="IPR052190">
    <property type="entry name" value="Euk-Arch_PrmC-MTase"/>
</dbReference>
<dbReference type="GO" id="GO:0005840">
    <property type="term" value="C:ribosome"/>
    <property type="evidence" value="ECO:0007669"/>
    <property type="project" value="UniProtKB-KW"/>
</dbReference>
<dbReference type="GO" id="GO:0008757">
    <property type="term" value="F:S-adenosylmethionine-dependent methyltransferase activity"/>
    <property type="evidence" value="ECO:0007669"/>
    <property type="project" value="TreeGrafter"/>
</dbReference>
<keyword evidence="5" id="KW-0689">Ribosomal protein</keyword>
<feature type="region of interest" description="Disordered" evidence="4">
    <location>
        <begin position="1"/>
        <end position="21"/>
    </location>
</feature>
<protein>
    <submittedName>
        <fullName evidence="5">50S ribosomal protein L11 methyltransferase</fullName>
    </submittedName>
</protein>
<feature type="region of interest" description="Disordered" evidence="4">
    <location>
        <begin position="258"/>
        <end position="310"/>
    </location>
</feature>
<dbReference type="Pfam" id="PF06325">
    <property type="entry name" value="PrmA"/>
    <property type="match status" value="1"/>
</dbReference>
<dbReference type="GO" id="GO:0035657">
    <property type="term" value="C:eRF1 methyltransferase complex"/>
    <property type="evidence" value="ECO:0007669"/>
    <property type="project" value="TreeGrafter"/>
</dbReference>
<dbReference type="GO" id="GO:0008276">
    <property type="term" value="F:protein methyltransferase activity"/>
    <property type="evidence" value="ECO:0007669"/>
    <property type="project" value="TreeGrafter"/>
</dbReference>
<dbReference type="RefSeq" id="WP_037237354.1">
    <property type="nucleotide sequence ID" value="NZ_JAEMUK010000080.1"/>
</dbReference>
<evidence type="ECO:0000256" key="3">
    <source>
        <dbReference type="ARBA" id="ARBA00022691"/>
    </source>
</evidence>
<evidence type="ECO:0000256" key="2">
    <source>
        <dbReference type="ARBA" id="ARBA00022679"/>
    </source>
</evidence>
<dbReference type="PANTHER" id="PTHR45875">
    <property type="entry name" value="METHYLTRANSFERASE N6AMT1"/>
    <property type="match status" value="1"/>
</dbReference>
<feature type="compositionally biased region" description="Polar residues" evidence="4">
    <location>
        <begin position="1"/>
        <end position="10"/>
    </location>
</feature>
<keyword evidence="1 5" id="KW-0489">Methyltransferase</keyword>
<evidence type="ECO:0000313" key="6">
    <source>
        <dbReference type="Proteomes" id="UP000623250"/>
    </source>
</evidence>